<dbReference type="OrthoDB" id="6256226at2759"/>
<dbReference type="InterPro" id="IPR027417">
    <property type="entry name" value="P-loop_NTPase"/>
</dbReference>
<dbReference type="SUPFAM" id="SSF52540">
    <property type="entry name" value="P-loop containing nucleoside triphosphate hydrolases"/>
    <property type="match status" value="1"/>
</dbReference>
<keyword evidence="5" id="KW-0378">Hydrolase</keyword>
<dbReference type="GO" id="GO:0051646">
    <property type="term" value="P:mitochondrion localization"/>
    <property type="evidence" value="ECO:0000318"/>
    <property type="project" value="GO_Central"/>
</dbReference>
<dbReference type="InParanoid" id="T1FGM1"/>
<dbReference type="PROSITE" id="PS51718">
    <property type="entry name" value="G_DYNAMIN_2"/>
    <property type="match status" value="1"/>
</dbReference>
<evidence type="ECO:0000259" key="12">
    <source>
        <dbReference type="PROSITE" id="PS51718"/>
    </source>
</evidence>
<keyword evidence="8" id="KW-0496">Mitochondrion</keyword>
<dbReference type="eggNOG" id="KOG0448">
    <property type="taxonomic scope" value="Eukaryota"/>
</dbReference>
<reference evidence="14" key="3">
    <citation type="submission" date="2015-06" db="UniProtKB">
        <authorList>
            <consortium name="EnsemblMetazoa"/>
        </authorList>
    </citation>
    <scope>IDENTIFICATION</scope>
</reference>
<protein>
    <recommendedName>
        <fullName evidence="12">Dynamin-type G domain-containing protein</fullName>
    </recommendedName>
</protein>
<keyword evidence="9" id="KW-0342">GTP-binding</keyword>
<keyword evidence="7 11" id="KW-0175">Coiled coil</keyword>
<dbReference type="InterPro" id="IPR030381">
    <property type="entry name" value="G_DYNAMIN_dom"/>
</dbReference>
<evidence type="ECO:0000313" key="14">
    <source>
        <dbReference type="EnsemblMetazoa" id="HelroP181106"/>
    </source>
</evidence>
<evidence type="ECO:0000256" key="5">
    <source>
        <dbReference type="ARBA" id="ARBA00022801"/>
    </source>
</evidence>
<evidence type="ECO:0000313" key="13">
    <source>
        <dbReference type="EMBL" id="ESN93360.1"/>
    </source>
</evidence>
<organism evidence="14 15">
    <name type="scientific">Helobdella robusta</name>
    <name type="common">Californian leech</name>
    <dbReference type="NCBI Taxonomy" id="6412"/>
    <lineage>
        <taxon>Eukaryota</taxon>
        <taxon>Metazoa</taxon>
        <taxon>Spiralia</taxon>
        <taxon>Lophotrochozoa</taxon>
        <taxon>Annelida</taxon>
        <taxon>Clitellata</taxon>
        <taxon>Hirudinea</taxon>
        <taxon>Rhynchobdellida</taxon>
        <taxon>Glossiphoniidae</taxon>
        <taxon>Helobdella</taxon>
    </lineage>
</organism>
<proteinExistence type="predicted"/>
<gene>
    <name evidence="14" type="primary">20207970</name>
    <name evidence="13" type="ORF">HELRODRAFT_181106</name>
</gene>
<feature type="domain" description="Dynamin-type G" evidence="12">
    <location>
        <begin position="68"/>
        <end position="213"/>
    </location>
</feature>
<dbReference type="PANTHER" id="PTHR10465">
    <property type="entry name" value="TRANSMEMBRANE GTPASE FZO1"/>
    <property type="match status" value="1"/>
</dbReference>
<dbReference type="EMBL" id="KB097620">
    <property type="protein sequence ID" value="ESN93360.1"/>
    <property type="molecule type" value="Genomic_DNA"/>
</dbReference>
<dbReference type="EMBL" id="AMQM01007467">
    <property type="status" value="NOT_ANNOTATED_CDS"/>
    <property type="molecule type" value="Genomic_DNA"/>
</dbReference>
<dbReference type="GO" id="GO:0005525">
    <property type="term" value="F:GTP binding"/>
    <property type="evidence" value="ECO:0007669"/>
    <property type="project" value="UniProtKB-KW"/>
</dbReference>
<dbReference type="RefSeq" id="XP_009028624.1">
    <property type="nucleotide sequence ID" value="XM_009030376.1"/>
</dbReference>
<evidence type="ECO:0000256" key="2">
    <source>
        <dbReference type="ARBA" id="ARBA00022692"/>
    </source>
</evidence>
<dbReference type="EnsemblMetazoa" id="HelroT181106">
    <property type="protein sequence ID" value="HelroP181106"/>
    <property type="gene ID" value="HelroG181106"/>
</dbReference>
<reference evidence="13 15" key="2">
    <citation type="journal article" date="2013" name="Nature">
        <title>Insights into bilaterian evolution from three spiralian genomes.</title>
        <authorList>
            <person name="Simakov O."/>
            <person name="Marletaz F."/>
            <person name="Cho S.J."/>
            <person name="Edsinger-Gonzales E."/>
            <person name="Havlak P."/>
            <person name="Hellsten U."/>
            <person name="Kuo D.H."/>
            <person name="Larsson T."/>
            <person name="Lv J."/>
            <person name="Arendt D."/>
            <person name="Savage R."/>
            <person name="Osoegawa K."/>
            <person name="de Jong P."/>
            <person name="Grimwood J."/>
            <person name="Chapman J.A."/>
            <person name="Shapiro H."/>
            <person name="Aerts A."/>
            <person name="Otillar R.P."/>
            <person name="Terry A.Y."/>
            <person name="Boore J.L."/>
            <person name="Grigoriev I.V."/>
            <person name="Lindberg D.R."/>
            <person name="Seaver E.C."/>
            <person name="Weisblat D.A."/>
            <person name="Putnam N.H."/>
            <person name="Rokhsar D.S."/>
        </authorList>
    </citation>
    <scope>NUCLEOTIDE SEQUENCE</scope>
</reference>
<keyword evidence="6" id="KW-1133">Transmembrane helix</keyword>
<dbReference type="AlphaFoldDB" id="T1FGM1"/>
<keyword evidence="4" id="KW-1000">Mitochondrion outer membrane</keyword>
<keyword evidence="2" id="KW-0812">Transmembrane</keyword>
<evidence type="ECO:0000256" key="7">
    <source>
        <dbReference type="ARBA" id="ARBA00023054"/>
    </source>
</evidence>
<evidence type="ECO:0000256" key="10">
    <source>
        <dbReference type="ARBA" id="ARBA00023136"/>
    </source>
</evidence>
<evidence type="ECO:0000256" key="6">
    <source>
        <dbReference type="ARBA" id="ARBA00022989"/>
    </source>
</evidence>
<keyword evidence="15" id="KW-1185">Reference proteome</keyword>
<keyword evidence="10" id="KW-0472">Membrane</keyword>
<evidence type="ECO:0000256" key="9">
    <source>
        <dbReference type="ARBA" id="ARBA00023134"/>
    </source>
</evidence>
<feature type="coiled-coil region" evidence="11">
    <location>
        <begin position="610"/>
        <end position="637"/>
    </location>
</feature>
<evidence type="ECO:0000256" key="8">
    <source>
        <dbReference type="ARBA" id="ARBA00023128"/>
    </source>
</evidence>
<accession>T1FGM1</accession>
<dbReference type="Gene3D" id="3.40.50.300">
    <property type="entry name" value="P-loop containing nucleotide triphosphate hydrolases"/>
    <property type="match status" value="1"/>
</dbReference>
<dbReference type="GeneID" id="20207970"/>
<comment type="subcellular location">
    <subcellularLocation>
        <location evidence="1">Mitochondrion outer membrane</location>
        <topology evidence="1">Multi-pass membrane protein</topology>
    </subcellularLocation>
</comment>
<evidence type="ECO:0000256" key="11">
    <source>
        <dbReference type="SAM" id="Coils"/>
    </source>
</evidence>
<dbReference type="Pfam" id="PF04799">
    <property type="entry name" value="Fzo_mitofusin"/>
    <property type="match status" value="1"/>
</dbReference>
<dbReference type="HOGENOM" id="CLU_021212_1_0_1"/>
<dbReference type="CTD" id="20207970"/>
<evidence type="ECO:0000256" key="4">
    <source>
        <dbReference type="ARBA" id="ARBA00022787"/>
    </source>
</evidence>
<dbReference type="InterPro" id="IPR006884">
    <property type="entry name" value="Fzo/mitofusin_HR2"/>
</dbReference>
<evidence type="ECO:0000256" key="1">
    <source>
        <dbReference type="ARBA" id="ARBA00004374"/>
    </source>
</evidence>
<sequence>MSSSSSLKFFSEAKILASEIVTELLDVINSNDEIADNHQQKYNIFDEAELKNFTNFIEKLNLMSDIFKRNSMKVAFFGRTSNGKSTVINAMLRDKILPSGLGHTTNCFVQVEGTDSKDVYIIMEDGSRNNIQSLGQLAHALSKVRLSSDSLLRIAWPKVLCPLLQDDVIFVDSPGIDLSADVDKWISKFCLDADVFVLVANAESTLMQTKIHLTRVQVKQQHLERCSAFLVDELKVMTSSDVGRRIFFISALEMLEQYVNISRSSSSCMQKEGFQERLNEFAYFENCFKECISKTAVKTKFGHHMVNLRDMTDALTTSLESAFSERTQQHNELECRLNEILNSNQGSHAKMELTIRQASEELKHKLLSTLRREMRQLEGIIDEYDRVFNPSDLEVMRLYRKDLSFHVEENLSKNLHIKFTPMAKNILVTAGHNMIESIKYLLPDEKQATLDTCTKPLLEFEVIYNLNCSGLCSDFMEDLEFHFSLGLSTLLTKFIGSSHMTDDELTDTLLKKTTSSTKSLPFASKSAIGVLAVLSLFAKLVGSRFIFTCLSLYGVVYMYERVTWSLKAKEKAFKRQYITHIREQLRNVMHILCSNCSCQIERLIVSVLGLSELDTLRKEIERMVSAYQEELAKHLQECKRDCEVMDQLRATSLSNKSSLFNISNHLERFKAKFIS</sequence>
<dbReference type="InterPro" id="IPR027094">
    <property type="entry name" value="Mitofusin_fam"/>
</dbReference>
<dbReference type="GO" id="GO:0003924">
    <property type="term" value="F:GTPase activity"/>
    <property type="evidence" value="ECO:0000318"/>
    <property type="project" value="GO_Central"/>
</dbReference>
<dbReference type="GO" id="GO:0008053">
    <property type="term" value="P:mitochondrial fusion"/>
    <property type="evidence" value="ECO:0000318"/>
    <property type="project" value="GO_Central"/>
</dbReference>
<dbReference type="Pfam" id="PF00350">
    <property type="entry name" value="Dynamin_N"/>
    <property type="match status" value="1"/>
</dbReference>
<dbReference type="Proteomes" id="UP000015101">
    <property type="component" value="Unassembled WGS sequence"/>
</dbReference>
<dbReference type="STRING" id="6412.T1FGM1"/>
<dbReference type="GO" id="GO:0005741">
    <property type="term" value="C:mitochondrial outer membrane"/>
    <property type="evidence" value="ECO:0000318"/>
    <property type="project" value="GO_Central"/>
</dbReference>
<name>T1FGM1_HELRO</name>
<dbReference type="KEGG" id="hro:HELRODRAFT_181106"/>
<dbReference type="PANTHER" id="PTHR10465:SF3">
    <property type="entry name" value="TRANSMEMBRANE GTPASE MARF-RELATED"/>
    <property type="match status" value="1"/>
</dbReference>
<keyword evidence="3" id="KW-0547">Nucleotide-binding</keyword>
<evidence type="ECO:0000313" key="15">
    <source>
        <dbReference type="Proteomes" id="UP000015101"/>
    </source>
</evidence>
<reference evidence="15" key="1">
    <citation type="submission" date="2012-12" db="EMBL/GenBank/DDBJ databases">
        <authorList>
            <person name="Hellsten U."/>
            <person name="Grimwood J."/>
            <person name="Chapman J.A."/>
            <person name="Shapiro H."/>
            <person name="Aerts A."/>
            <person name="Otillar R.P."/>
            <person name="Terry A.Y."/>
            <person name="Boore J.L."/>
            <person name="Simakov O."/>
            <person name="Marletaz F."/>
            <person name="Cho S.-J."/>
            <person name="Edsinger-Gonzales E."/>
            <person name="Havlak P."/>
            <person name="Kuo D.-H."/>
            <person name="Larsson T."/>
            <person name="Lv J."/>
            <person name="Arendt D."/>
            <person name="Savage R."/>
            <person name="Osoegawa K."/>
            <person name="de Jong P."/>
            <person name="Lindberg D.R."/>
            <person name="Seaver E.C."/>
            <person name="Weisblat D.A."/>
            <person name="Putnam N.H."/>
            <person name="Grigoriev I.V."/>
            <person name="Rokhsar D.S."/>
        </authorList>
    </citation>
    <scope>NUCLEOTIDE SEQUENCE</scope>
</reference>
<dbReference type="InterPro" id="IPR045063">
    <property type="entry name" value="Dynamin_N"/>
</dbReference>
<evidence type="ECO:0000256" key="3">
    <source>
        <dbReference type="ARBA" id="ARBA00022741"/>
    </source>
</evidence>